<proteinExistence type="predicted"/>
<dbReference type="InterPro" id="IPR011250">
    <property type="entry name" value="OMP/PagP_B-barrel"/>
</dbReference>
<comment type="caution">
    <text evidence="2">The sequence shown here is derived from an EMBL/GenBank/DDBJ whole genome shotgun (WGS) entry which is preliminary data.</text>
</comment>
<protein>
    <submittedName>
        <fullName evidence="2">Uncharacterized protein</fullName>
    </submittedName>
</protein>
<organism evidence="2 3">
    <name type="scientific">Roseisolibacter agri</name>
    <dbReference type="NCBI Taxonomy" id="2014610"/>
    <lineage>
        <taxon>Bacteria</taxon>
        <taxon>Pseudomonadati</taxon>
        <taxon>Gemmatimonadota</taxon>
        <taxon>Gemmatimonadia</taxon>
        <taxon>Gemmatimonadales</taxon>
        <taxon>Gemmatimonadaceae</taxon>
        <taxon>Roseisolibacter</taxon>
    </lineage>
</organism>
<gene>
    <name evidence="2" type="ORF">rosag_28340</name>
</gene>
<evidence type="ECO:0000256" key="1">
    <source>
        <dbReference type="SAM" id="MobiDB-lite"/>
    </source>
</evidence>
<dbReference type="EMBL" id="BRXS01000004">
    <property type="protein sequence ID" value="GLC26321.1"/>
    <property type="molecule type" value="Genomic_DNA"/>
</dbReference>
<accession>A0AA37V797</accession>
<reference evidence="2" key="1">
    <citation type="submission" date="2022-08" db="EMBL/GenBank/DDBJ databases">
        <title>Draft genome sequencing of Roseisolibacter agri AW1220.</title>
        <authorList>
            <person name="Tobiishi Y."/>
            <person name="Tonouchi A."/>
        </authorList>
    </citation>
    <scope>NUCLEOTIDE SEQUENCE</scope>
    <source>
        <strain evidence="2">AW1220</strain>
    </source>
</reference>
<keyword evidence="3" id="KW-1185">Reference proteome</keyword>
<name>A0AA37V797_9BACT</name>
<dbReference type="SUPFAM" id="SSF56925">
    <property type="entry name" value="OMPA-like"/>
    <property type="match status" value="1"/>
</dbReference>
<sequence length="309" mass="32638">MSQPNDRARAGRRAGARTVVGIAAAIVALTAGRAAGAQTPVPATPPAPRDTVRADSVRADSIRAARADSLRRAPSDSAARDSAVARAMRAGRMGGSVFDQVGVDRLRLSTIGASIGIALPRRVEPTQLYAVYADYGEIARGVRVVFETSYWTSRYTDAEVRGLERAIGRAVGTDTLHFGRIRTSDLTLATDVRFFPGERRAARRGARGDAAVLRPFVGGGFALHFLDIEGVPINDTFVEQSLDGVGLGLAATAGLDVALLPNVSLTMHARYDLFSGAHFASLRGGGSYRFDASSATSAARALFAPRGRR</sequence>
<dbReference type="RefSeq" id="WP_284350778.1">
    <property type="nucleotide sequence ID" value="NZ_BRXS01000004.1"/>
</dbReference>
<feature type="region of interest" description="Disordered" evidence="1">
    <location>
        <begin position="35"/>
        <end position="58"/>
    </location>
</feature>
<evidence type="ECO:0000313" key="3">
    <source>
        <dbReference type="Proteomes" id="UP001161325"/>
    </source>
</evidence>
<dbReference type="Proteomes" id="UP001161325">
    <property type="component" value="Unassembled WGS sequence"/>
</dbReference>
<dbReference type="AlphaFoldDB" id="A0AA37V797"/>
<evidence type="ECO:0000313" key="2">
    <source>
        <dbReference type="EMBL" id="GLC26321.1"/>
    </source>
</evidence>